<feature type="domain" description="Enoyl reductase (ER)" evidence="11">
    <location>
        <begin position="11"/>
        <end position="321"/>
    </location>
</feature>
<comment type="similarity">
    <text evidence="1">Belongs to the zinc-containing alcohol dehydrogenase family. Quinone oxidoreductase subfamily.</text>
</comment>
<keyword evidence="3" id="KW-0276">Fatty acid metabolism</keyword>
<dbReference type="InterPro" id="IPR051034">
    <property type="entry name" value="Mito_Enoyl-ACP_Reductase"/>
</dbReference>
<evidence type="ECO:0000256" key="8">
    <source>
        <dbReference type="ARBA" id="ARBA00023160"/>
    </source>
</evidence>
<keyword evidence="7" id="KW-0443">Lipid metabolism</keyword>
<dbReference type="EMBL" id="AP026866">
    <property type="protein sequence ID" value="BDS07476.1"/>
    <property type="molecule type" value="Genomic_DNA"/>
</dbReference>
<name>A0AAT9FNA7_9BACT</name>
<evidence type="ECO:0000256" key="7">
    <source>
        <dbReference type="ARBA" id="ARBA00023098"/>
    </source>
</evidence>
<evidence type="ECO:0000256" key="1">
    <source>
        <dbReference type="ARBA" id="ARBA00010371"/>
    </source>
</evidence>
<dbReference type="KEGG" id="osu:NT6N_25160"/>
<dbReference type="Pfam" id="PF08240">
    <property type="entry name" value="ADH_N"/>
    <property type="match status" value="1"/>
</dbReference>
<protein>
    <recommendedName>
        <fullName evidence="9">enoyl-[acyl-carrier-protein] reductase</fullName>
        <ecNumber evidence="9">1.3.1.104</ecNumber>
    </recommendedName>
</protein>
<dbReference type="GO" id="GO:0006633">
    <property type="term" value="P:fatty acid biosynthetic process"/>
    <property type="evidence" value="ECO:0007669"/>
    <property type="project" value="UniProtKB-KW"/>
</dbReference>
<organism evidence="12">
    <name type="scientific">Oceaniferula spumae</name>
    <dbReference type="NCBI Taxonomy" id="2979115"/>
    <lineage>
        <taxon>Bacteria</taxon>
        <taxon>Pseudomonadati</taxon>
        <taxon>Verrucomicrobiota</taxon>
        <taxon>Verrucomicrobiia</taxon>
        <taxon>Verrucomicrobiales</taxon>
        <taxon>Verrucomicrobiaceae</taxon>
        <taxon>Oceaniferula</taxon>
    </lineage>
</organism>
<dbReference type="InterPro" id="IPR036291">
    <property type="entry name" value="NAD(P)-bd_dom_sf"/>
</dbReference>
<sequence>MIRSTYRTFGSPADVIELEEHIPHALTDGEIRVRMLAAPINPADINFILGNYGIRPDLPCTPGMEGCGEVLESRSDDFSVGDKVIFVRRVGTWTNEVVCPGSAALKIPAETPVEQAAMLKINPLTAWAMLTQFRELPENSWIIQNAANSGVGVCAIQIAKLLGLRTINLVRREEPIKELVDLGANLVLLDNAESIEHVKKVTADQPPALALNAVGGDSALRLMDALAPKGTHVTYGAMSMRSLKVPNKFLIFKRIELHGYWSTEWIKEQEAEKISTVYKQLAEWVIDGKLTQLVDSRFPLQDIRTALGRAQEGKRHGKVLLSLEK</sequence>
<evidence type="ECO:0000256" key="6">
    <source>
        <dbReference type="ARBA" id="ARBA00023002"/>
    </source>
</evidence>
<evidence type="ECO:0000256" key="9">
    <source>
        <dbReference type="ARBA" id="ARBA00038963"/>
    </source>
</evidence>
<dbReference type="SUPFAM" id="SSF50129">
    <property type="entry name" value="GroES-like"/>
    <property type="match status" value="1"/>
</dbReference>
<dbReference type="InterPro" id="IPR013149">
    <property type="entry name" value="ADH-like_C"/>
</dbReference>
<evidence type="ECO:0000256" key="3">
    <source>
        <dbReference type="ARBA" id="ARBA00022832"/>
    </source>
</evidence>
<proteinExistence type="inferred from homology"/>
<dbReference type="InterPro" id="IPR020843">
    <property type="entry name" value="ER"/>
</dbReference>
<dbReference type="Pfam" id="PF00107">
    <property type="entry name" value="ADH_zinc_N"/>
    <property type="match status" value="1"/>
</dbReference>
<evidence type="ECO:0000313" key="12">
    <source>
        <dbReference type="EMBL" id="BDS07476.1"/>
    </source>
</evidence>
<dbReference type="PANTHER" id="PTHR43981">
    <property type="entry name" value="ENOYL-[ACYL-CARRIER-PROTEIN] REDUCTASE, MITOCHONDRIAL"/>
    <property type="match status" value="1"/>
</dbReference>
<dbReference type="EC" id="1.3.1.104" evidence="9"/>
<dbReference type="InterPro" id="IPR013154">
    <property type="entry name" value="ADH-like_N"/>
</dbReference>
<dbReference type="GO" id="GO:0141148">
    <property type="term" value="F:enoyl-[acyl-carrier-protein] reductase (NADPH) activity"/>
    <property type="evidence" value="ECO:0007669"/>
    <property type="project" value="UniProtKB-EC"/>
</dbReference>
<dbReference type="SUPFAM" id="SSF51735">
    <property type="entry name" value="NAD(P)-binding Rossmann-fold domains"/>
    <property type="match status" value="1"/>
</dbReference>
<dbReference type="CDD" id="cd08290">
    <property type="entry name" value="ETR"/>
    <property type="match status" value="1"/>
</dbReference>
<reference evidence="12" key="1">
    <citation type="submission" date="2024-07" db="EMBL/GenBank/DDBJ databases">
        <title>Complete genome sequence of Verrucomicrobiaceae bacterium NT6N.</title>
        <authorList>
            <person name="Huang C."/>
            <person name="Takami H."/>
            <person name="Hamasaki K."/>
        </authorList>
    </citation>
    <scope>NUCLEOTIDE SEQUENCE</scope>
    <source>
        <strain evidence="12">NT6N</strain>
    </source>
</reference>
<dbReference type="Gene3D" id="3.40.50.720">
    <property type="entry name" value="NAD(P)-binding Rossmann-like Domain"/>
    <property type="match status" value="1"/>
</dbReference>
<gene>
    <name evidence="12" type="primary">qor</name>
    <name evidence="12" type="ORF">NT6N_25160</name>
</gene>
<dbReference type="InterPro" id="IPR011032">
    <property type="entry name" value="GroES-like_sf"/>
</dbReference>
<keyword evidence="2" id="KW-0444">Lipid biosynthesis</keyword>
<keyword evidence="4" id="KW-0521">NADP</keyword>
<evidence type="ECO:0000256" key="4">
    <source>
        <dbReference type="ARBA" id="ARBA00022857"/>
    </source>
</evidence>
<evidence type="ECO:0000256" key="2">
    <source>
        <dbReference type="ARBA" id="ARBA00022516"/>
    </source>
</evidence>
<evidence type="ECO:0000259" key="11">
    <source>
        <dbReference type="SMART" id="SM00829"/>
    </source>
</evidence>
<dbReference type="PANTHER" id="PTHR43981:SF2">
    <property type="entry name" value="ENOYL-[ACYL-CARRIER-PROTEIN] REDUCTASE, MITOCHONDRIAL"/>
    <property type="match status" value="1"/>
</dbReference>
<keyword evidence="5" id="KW-0809">Transit peptide</keyword>
<keyword evidence="6" id="KW-0560">Oxidoreductase</keyword>
<keyword evidence="8" id="KW-0275">Fatty acid biosynthesis</keyword>
<accession>A0AAT9FNA7</accession>
<dbReference type="SMART" id="SM00829">
    <property type="entry name" value="PKS_ER"/>
    <property type="match status" value="1"/>
</dbReference>
<dbReference type="Gene3D" id="3.90.180.10">
    <property type="entry name" value="Medium-chain alcohol dehydrogenases, catalytic domain"/>
    <property type="match status" value="1"/>
</dbReference>
<evidence type="ECO:0000256" key="10">
    <source>
        <dbReference type="ARBA" id="ARBA00048843"/>
    </source>
</evidence>
<dbReference type="AlphaFoldDB" id="A0AAT9FNA7"/>
<evidence type="ECO:0000256" key="5">
    <source>
        <dbReference type="ARBA" id="ARBA00022946"/>
    </source>
</evidence>
<comment type="catalytic activity">
    <reaction evidence="10">
        <text>a 2,3-saturated acyl-[ACP] + NADP(+) = a (2E)-enoyl-[ACP] + NADPH + H(+)</text>
        <dbReference type="Rhea" id="RHEA:22564"/>
        <dbReference type="Rhea" id="RHEA-COMP:9925"/>
        <dbReference type="Rhea" id="RHEA-COMP:9926"/>
        <dbReference type="ChEBI" id="CHEBI:15378"/>
        <dbReference type="ChEBI" id="CHEBI:57783"/>
        <dbReference type="ChEBI" id="CHEBI:58349"/>
        <dbReference type="ChEBI" id="CHEBI:78784"/>
        <dbReference type="ChEBI" id="CHEBI:78785"/>
        <dbReference type="EC" id="1.3.1.104"/>
    </reaction>
</comment>